<reference evidence="1 2" key="1">
    <citation type="journal article" date="2014" name="BMC Genomics">
        <title>Genome sequencing of four Aureobasidium pullulans varieties: biotechnological potential, stress tolerance, and description of new species.</title>
        <authorList>
            <person name="Gostin Ar C."/>
            <person name="Ohm R.A."/>
            <person name="Kogej T."/>
            <person name="Sonjak S."/>
            <person name="Turk M."/>
            <person name="Zajc J."/>
            <person name="Zalar P."/>
            <person name="Grube M."/>
            <person name="Sun H."/>
            <person name="Han J."/>
            <person name="Sharma A."/>
            <person name="Chiniquy J."/>
            <person name="Ngan C.Y."/>
            <person name="Lipzen A."/>
            <person name="Barry K."/>
            <person name="Grigoriev I.V."/>
            <person name="Gunde-Cimerman N."/>
        </authorList>
    </citation>
    <scope>NUCLEOTIDE SEQUENCE [LARGE SCALE GENOMIC DNA]</scope>
    <source>
        <strain evidence="1 2">EXF-150</strain>
    </source>
</reference>
<dbReference type="RefSeq" id="XP_029755177.1">
    <property type="nucleotide sequence ID" value="XM_029909015.1"/>
</dbReference>
<accession>A0A074X0L0</accession>
<evidence type="ECO:0000313" key="1">
    <source>
        <dbReference type="EMBL" id="KEQ78990.1"/>
    </source>
</evidence>
<dbReference type="GeneID" id="40751321"/>
<dbReference type="AlphaFoldDB" id="A0A074X0L0"/>
<dbReference type="Proteomes" id="UP000030706">
    <property type="component" value="Unassembled WGS sequence"/>
</dbReference>
<protein>
    <recommendedName>
        <fullName evidence="3">EthD domain-containing protein</fullName>
    </recommendedName>
</protein>
<dbReference type="InterPro" id="IPR011008">
    <property type="entry name" value="Dimeric_a/b-barrel"/>
</dbReference>
<organism evidence="1 2">
    <name type="scientific">Aureobasidium pullulans EXF-150</name>
    <dbReference type="NCBI Taxonomy" id="1043002"/>
    <lineage>
        <taxon>Eukaryota</taxon>
        <taxon>Fungi</taxon>
        <taxon>Dikarya</taxon>
        <taxon>Ascomycota</taxon>
        <taxon>Pezizomycotina</taxon>
        <taxon>Dothideomycetes</taxon>
        <taxon>Dothideomycetidae</taxon>
        <taxon>Dothideales</taxon>
        <taxon>Saccotheciaceae</taxon>
        <taxon>Aureobasidium</taxon>
    </lineage>
</organism>
<proteinExistence type="predicted"/>
<keyword evidence="2" id="KW-1185">Reference proteome</keyword>
<dbReference type="SUPFAM" id="SSF54909">
    <property type="entry name" value="Dimeric alpha+beta barrel"/>
    <property type="match status" value="1"/>
</dbReference>
<gene>
    <name evidence="1" type="ORF">M438DRAFT_388453</name>
</gene>
<dbReference type="OrthoDB" id="2851338at2759"/>
<dbReference type="EMBL" id="KL585011">
    <property type="protein sequence ID" value="KEQ78990.1"/>
    <property type="molecule type" value="Genomic_DNA"/>
</dbReference>
<name>A0A074X0L0_AURPU</name>
<evidence type="ECO:0008006" key="3">
    <source>
        <dbReference type="Google" id="ProtNLM"/>
    </source>
</evidence>
<dbReference type="HOGENOM" id="CLU_1503174_0_0_1"/>
<sequence>MQQTKLYKRVATPFETLPPGTPESFLKLRSLGVGKVEVVVFVERSSTTQRYELLRTTECGDKATEAPFLLTASMTPLPANEEDFNDWYDQEHVPMVSQMAGYIRCRRCVSASVAEEGVAIEEQQQQQRQQTKYFTIHEVEDLAGFSGPEARASGETEWTKKHMAQLKGFEMRGWELIKG</sequence>
<evidence type="ECO:0000313" key="2">
    <source>
        <dbReference type="Proteomes" id="UP000030706"/>
    </source>
</evidence>